<dbReference type="SUPFAM" id="SSF52540">
    <property type="entry name" value="P-loop containing nucleoside triphosphate hydrolases"/>
    <property type="match status" value="2"/>
</dbReference>
<dbReference type="RefSeq" id="NP_001293854.1">
    <property type="nucleotide sequence ID" value="NM_001306925.2"/>
</dbReference>
<evidence type="ECO:0000256" key="2">
    <source>
        <dbReference type="ARBA" id="ARBA00022448"/>
    </source>
</evidence>
<feature type="transmembrane region" description="Helical" evidence="4">
    <location>
        <begin position="329"/>
        <end position="356"/>
    </location>
</feature>
<keyword evidence="7" id="KW-1185">Reference proteome</keyword>
<dbReference type="CTD" id="182849"/>
<name>S6EZS3_CAEEL</name>
<dbReference type="PANTHER" id="PTHR43117">
    <property type="entry name" value="OSMOPROTECTANT IMPORT ATP-BINDING PROTEIN OSMV"/>
    <property type="match status" value="1"/>
</dbReference>
<feature type="transmembrane region" description="Helical" evidence="4">
    <location>
        <begin position="821"/>
        <end position="843"/>
    </location>
</feature>
<dbReference type="PaxDb" id="6239-C24F3.5a"/>
<feature type="transmembrane region" description="Helical" evidence="4">
    <location>
        <begin position="223"/>
        <end position="241"/>
    </location>
</feature>
<dbReference type="SMR" id="S6EZS3"/>
<keyword evidence="4" id="KW-0812">Transmembrane</keyword>
<feature type="transmembrane region" description="Helical" evidence="4">
    <location>
        <begin position="261"/>
        <end position="290"/>
    </location>
</feature>
<dbReference type="Reactome" id="R-CEL-8963896">
    <property type="pathway name" value="HDL assembly"/>
</dbReference>
<dbReference type="PROSITE" id="PS50893">
    <property type="entry name" value="ABC_TRANSPORTER_2"/>
    <property type="match status" value="1"/>
</dbReference>
<dbReference type="AGR" id="WB:WBGene00000019"/>
<dbReference type="GO" id="GO:0035194">
    <property type="term" value="P:regulatory ncRNA-mediated post-transcriptional gene silencing"/>
    <property type="evidence" value="ECO:0000315"/>
    <property type="project" value="WormBase"/>
</dbReference>
<dbReference type="Reactome" id="R-CEL-2453902">
    <property type="pathway name" value="The canonical retinoid cycle in rods (twilight vision)"/>
</dbReference>
<dbReference type="eggNOG" id="KOG0059">
    <property type="taxonomic scope" value="Eukaryota"/>
</dbReference>
<dbReference type="GO" id="GO:0005319">
    <property type="term" value="F:lipid transporter activity"/>
    <property type="evidence" value="ECO:0000318"/>
    <property type="project" value="GO_Central"/>
</dbReference>
<keyword evidence="4" id="KW-0472">Membrane</keyword>
<evidence type="ECO:0000313" key="6">
    <source>
        <dbReference type="EMBL" id="CDG24139.1"/>
    </source>
</evidence>
<feature type="transmembrane region" description="Helical" evidence="4">
    <location>
        <begin position="1023"/>
        <end position="1048"/>
    </location>
</feature>
<dbReference type="Pfam" id="PF00005">
    <property type="entry name" value="ABC_tran"/>
    <property type="match status" value="1"/>
</dbReference>
<protein>
    <submittedName>
        <fullName evidence="6">ABC transporter domain-containing protein</fullName>
    </submittedName>
</protein>
<dbReference type="STRING" id="6239.C24F3.5a.1"/>
<comment type="similarity">
    <text evidence="1">Belongs to the ABC transporter superfamily.</text>
</comment>
<dbReference type="Reactome" id="R-CEL-6798695">
    <property type="pathway name" value="Neutrophil degranulation"/>
</dbReference>
<organism evidence="6 7">
    <name type="scientific">Caenorhabditis elegans</name>
    <dbReference type="NCBI Taxonomy" id="6239"/>
    <lineage>
        <taxon>Eukaryota</taxon>
        <taxon>Metazoa</taxon>
        <taxon>Ecdysozoa</taxon>
        <taxon>Nematoda</taxon>
        <taxon>Chromadorea</taxon>
        <taxon>Rhabditida</taxon>
        <taxon>Rhabditina</taxon>
        <taxon>Rhabditomorpha</taxon>
        <taxon>Rhabditoidea</taxon>
        <taxon>Rhabditidae</taxon>
        <taxon>Peloderinae</taxon>
        <taxon>Caenorhabditis</taxon>
    </lineage>
</organism>
<keyword evidence="2" id="KW-0813">Transport</keyword>
<dbReference type="Reactome" id="R-CEL-1369062">
    <property type="pathway name" value="ABC transporters in lipid homeostasis"/>
</dbReference>
<feature type="transmembrane region" description="Helical" evidence="4">
    <location>
        <begin position="1060"/>
        <end position="1083"/>
    </location>
</feature>
<dbReference type="Bgee" id="WBGene00000019">
    <property type="expression patterns" value="Expressed in adult organism and 1 other cell type or tissue"/>
</dbReference>
<accession>S6EZS3</accession>
<dbReference type="GO" id="GO:0005524">
    <property type="term" value="F:ATP binding"/>
    <property type="evidence" value="ECO:0007669"/>
    <property type="project" value="InterPro"/>
</dbReference>
<dbReference type="Reactome" id="R-CEL-382556">
    <property type="pathway name" value="ABC-family proteins mediated transport"/>
</dbReference>
<evidence type="ECO:0000256" key="3">
    <source>
        <dbReference type="SAM" id="MobiDB-lite"/>
    </source>
</evidence>
<feature type="transmembrane region" description="Helical" evidence="4">
    <location>
        <begin position="1095"/>
        <end position="1115"/>
    </location>
</feature>
<dbReference type="WormBase" id="C24F3.5a">
    <property type="protein sequence ID" value="CE48446"/>
    <property type="gene ID" value="WBGene00000019"/>
    <property type="gene designation" value="abt-1"/>
</dbReference>
<dbReference type="GO" id="GO:0006869">
    <property type="term" value="P:lipid transport"/>
    <property type="evidence" value="ECO:0000318"/>
    <property type="project" value="GO_Central"/>
</dbReference>
<dbReference type="PANTHER" id="PTHR43117:SF4">
    <property type="entry name" value="OSMOPROTECTANT IMPORT ATP-BINDING PROTEIN OSMV"/>
    <property type="match status" value="1"/>
</dbReference>
<evidence type="ECO:0000256" key="4">
    <source>
        <dbReference type="SAM" id="Phobius"/>
    </source>
</evidence>
<dbReference type="OrthoDB" id="416154at2759"/>
<dbReference type="FunCoup" id="S6EZS3">
    <property type="interactions" value="363"/>
</dbReference>
<evidence type="ECO:0000259" key="5">
    <source>
        <dbReference type="PROSITE" id="PS50893"/>
    </source>
</evidence>
<dbReference type="GO" id="GO:0016887">
    <property type="term" value="F:ATP hydrolysis activity"/>
    <property type="evidence" value="ECO:0007669"/>
    <property type="project" value="InterPro"/>
</dbReference>
<evidence type="ECO:0000313" key="7">
    <source>
        <dbReference type="Proteomes" id="UP000001940"/>
    </source>
</evidence>
<dbReference type="Proteomes" id="UP000001940">
    <property type="component" value="Chromosome IV"/>
</dbReference>
<dbReference type="Gene3D" id="3.40.50.300">
    <property type="entry name" value="P-loop containing nucleotide triphosphate hydrolases"/>
    <property type="match status" value="2"/>
</dbReference>
<proteinExistence type="inferred from homology"/>
<dbReference type="InterPro" id="IPR027417">
    <property type="entry name" value="P-loop_NTPase"/>
</dbReference>
<gene>
    <name evidence="6 8" type="primary">abt-1</name>
    <name evidence="8" type="ORF">C24F3.5</name>
    <name evidence="6" type="ORF">CELE_C24F3.5</name>
</gene>
<feature type="transmembrane region" description="Helical" evidence="4">
    <location>
        <begin position="368"/>
        <end position="391"/>
    </location>
</feature>
<evidence type="ECO:0000256" key="1">
    <source>
        <dbReference type="ARBA" id="ARBA00005417"/>
    </source>
</evidence>
<dbReference type="GO" id="GO:0042626">
    <property type="term" value="F:ATPase-coupled transmembrane transporter activity"/>
    <property type="evidence" value="ECO:0000318"/>
    <property type="project" value="GO_Central"/>
</dbReference>
<feature type="transmembrane region" description="Helical" evidence="4">
    <location>
        <begin position="982"/>
        <end position="1003"/>
    </location>
</feature>
<dbReference type="OMA" id="IAKFVFW"/>
<dbReference type="InParanoid" id="S6EZS3"/>
<feature type="domain" description="ABC transporter" evidence="5">
    <location>
        <begin position="474"/>
        <end position="693"/>
    </location>
</feature>
<dbReference type="GeneID" id="182849"/>
<reference evidence="6 7" key="1">
    <citation type="journal article" date="1998" name="Science">
        <title>Genome sequence of the nematode C. elegans: a platform for investigating biology.</title>
        <authorList>
            <consortium name="The C. elegans sequencing consortium"/>
            <person name="Sulson J.E."/>
            <person name="Waterston R."/>
        </authorList>
    </citation>
    <scope>NUCLEOTIDE SEQUENCE [LARGE SCALE GENOMIC DNA]</scope>
    <source>
        <strain evidence="6 7">Bristol N2</strain>
    </source>
</reference>
<dbReference type="KEGG" id="cel:CELE_C24F3.5"/>
<keyword evidence="4" id="KW-1133">Transmembrane helix</keyword>
<dbReference type="ExpressionAtlas" id="S6EZS3">
    <property type="expression patterns" value="baseline and differential"/>
</dbReference>
<dbReference type="EMBL" id="BX284604">
    <property type="protein sequence ID" value="CDG24139.1"/>
    <property type="molecule type" value="Genomic_DNA"/>
</dbReference>
<sequence>MSSVLSSFSSARRSIRNIWQKDLNYFRSNHPFFILIFIVLSLAFYNVWWHNSPTRDQSGDASKFHLFDNFRLSKQKFVKMIVCIPETVVDYRFSTVIDAIHLTHLDYPHLEFTKKLEKAKNKLEDGEVDFLVLFKTLIETGKKIEYKIISEQGVFDKHCIQCDVHRKKTWGNAVEAQVVVNRFLYWLVKSRGFNKRSPHWQLSNVYVKHSGNDPMFLKRQSDLFLLWILLLPICSRLIDLWNNDRSSGYYNMFLSLHARRFHYFIAKFVFWYGIALIISLIVFIVNVLVVPAVFCSTYLQFVVCYAACIISFAIFLATTFPGSPLFAKIVGFLSMVAGEFGFGTVYHGIGFFQLCVRHFGKSEFDGPWIDAVCTLCMTGNCVLLITVSIYFDTYFCLFTMEPLAFYFPLEKDYWMPEARSPQLDTFFVKQIILLKPGRSEITVKKAHDEILPAKTSTGSKYIPPTPIVKGVPLVVLYGICKRIENHWRVKQVSLTVHLGEVVTLYGHHGCGSGEILSIIAGQMKPEYGEVMMEQSQRPLMISKTTDVPNVNYLNVIQYLRLISKMRGVSASTSHIDEMLEELDLIKVKNRSLDLLSTTQKERLRIAAVFVGQPDLVLIDFPTMECLPEWKFMVFRFIEKRKEKRSIIVSSYDPEETEAISDKVVLMSEGYVVLNGSCEAFKHSINSVFEIRIWPNNRFTDEQIKGMMKTLTLGDNQMKNDARFFETPNGKIRVTLPILYRRSIPLILRELDAVHEKFRIEFYELGKPNIHDIYANACYEHQQLDPLSTFDQLRDHYTKQQPLNKKTYFFKNMIHIFKDGRFLIETAAVVGLFLILTVIILLSYHSVESDSHQTREISLTSYESPITIYCDECEKEVIEGVTFEKKSRVLQLENNQAVLYWKDTAKADKELITVSRGDALFTMIVQNFAVSQMISKITGKHPQIKLFLESENVRTATEISGFSTVFNDISSSKAAMILTESYSLMYITAVFQMFVYTFSVVLPLRLVSTNMGPQSMILPWPRYVYFGFIYVFQLVVFLVIAIILGFAVLSMGFFATNTTSCYLRFLSAWFLSYASTLPLIYFLVFNIQNTKSVIPIILAISSLSVTFPNLVASFSAENQVSLQSLIQFVSWSCMLNPPSSLQVLAAFLNAGESLEKNSGTITSLILFCGAQFWIIVIFVLVIFQPGFSYIQQYWFKSSTVLYSSFERGTTLKPGARIKNSYIFVTNPLGTMEDAQDKGASGNIPNRPAAGTEPVQKPTSDYIAGSSMSIDDMSYITNYEENLVEKMATMTSWNDKQEVPVDNSATFLMGDQTKLKSALLTTIAKINKNEHIAFVPIVENISTIYTPFELLENAAYCNGFEITDDHISYLLDAFDLKEHANTQIKLLPCIDRRILMLLAKLVIKPNIVIIDQLEMFLPHSKMMTVWSFCARLRKNGLGIIYTSHHSGFAEHTATCCAHMYKGQFVRNLLPTSIKAKCTVLEVVPKTASDPKVLLHMLQKEMEESVKLPSTSRNITLAMYKDGVETIEKILELLRMLSPQIKRYSLRSGNCDEFLASAFGK</sequence>
<dbReference type="AlphaFoldDB" id="S6EZS3"/>
<dbReference type="InterPro" id="IPR003439">
    <property type="entry name" value="ABC_transporter-like_ATP-bd"/>
</dbReference>
<feature type="transmembrane region" description="Helical" evidence="4">
    <location>
        <begin position="32"/>
        <end position="49"/>
    </location>
</feature>
<evidence type="ECO:0000313" key="8">
    <source>
        <dbReference type="WormBase" id="C24F3.5a"/>
    </source>
</evidence>
<feature type="region of interest" description="Disordered" evidence="3">
    <location>
        <begin position="1233"/>
        <end position="1256"/>
    </location>
</feature>
<feature type="transmembrane region" description="Helical" evidence="4">
    <location>
        <begin position="297"/>
        <end position="317"/>
    </location>
</feature>
<feature type="transmembrane region" description="Helical" evidence="4">
    <location>
        <begin position="1159"/>
        <end position="1182"/>
    </location>
</feature>